<dbReference type="InterPro" id="IPR018977">
    <property type="entry name" value="NurA_domain"/>
</dbReference>
<reference evidence="3" key="1">
    <citation type="journal article" date="2016" name="Genome Announc.">
        <title>Draft Genome Sequences of Methanobrevibacter curvatus DSM11111, Methanobrevibacter cuticularis DSM11139, Methanobrevibacter filiformis DSM11501, and Methanobrevibacter oralis DSM7256.</title>
        <authorList>
            <person name="Poehlein A."/>
            <person name="Seedorf H."/>
        </authorList>
    </citation>
    <scope>NUCLEOTIDE SEQUENCE [LARGE SCALE GENOMIC DNA]</scope>
    <source>
        <strain evidence="3">DSM 7256 / JCM 30027 / ZR</strain>
    </source>
</reference>
<dbReference type="AlphaFoldDB" id="A0A166CG05"/>
<keyword evidence="3" id="KW-1185">Reference proteome</keyword>
<dbReference type="Pfam" id="PF09376">
    <property type="entry name" value="NurA"/>
    <property type="match status" value="1"/>
</dbReference>
<proteinExistence type="predicted"/>
<dbReference type="PATRIC" id="fig|66851.6.peg.235"/>
<dbReference type="Proteomes" id="UP000077428">
    <property type="component" value="Unassembled WGS sequence"/>
</dbReference>
<comment type="caution">
    <text evidence="2">The sequence shown here is derived from an EMBL/GenBank/DDBJ whole genome shotgun (WGS) entry which is preliminary data.</text>
</comment>
<accession>A0A166CG05</accession>
<dbReference type="EMBL" id="LWMU01000041">
    <property type="protein sequence ID" value="KZX13947.1"/>
    <property type="molecule type" value="Genomic_DNA"/>
</dbReference>
<protein>
    <submittedName>
        <fullName evidence="2">NurA domain protein</fullName>
    </submittedName>
</protein>
<gene>
    <name evidence="2" type="ORF">MBORA_01860</name>
</gene>
<evidence type="ECO:0000259" key="1">
    <source>
        <dbReference type="SMART" id="SM00933"/>
    </source>
</evidence>
<dbReference type="RefSeq" id="WP_063720106.1">
    <property type="nucleotide sequence ID" value="NZ_CAJVUI010000002.1"/>
</dbReference>
<feature type="domain" description="NurA" evidence="1">
    <location>
        <begin position="45"/>
        <end position="331"/>
    </location>
</feature>
<dbReference type="STRING" id="66851.MBORA_01860"/>
<dbReference type="OrthoDB" id="33831at2157"/>
<name>A0A166CG05_METOA</name>
<sequence length="355" mass="41261">MLNSLYIKAIAKRGTIKEIIPNNESKLSIEDYWEDKKIFESPAKFSIGAGDGSYNKKKFLNSNFYAVAAESLIFDNELKQIEYCDLEQIEPVSFLDELLSYYMSIFELKCSLRAIRDYNVDYYYIDGSIYGDLLNPYPKGAKSPFNFKEDISGDVLDRFVKAIHEMEDDGLSFMKIKKHPLLKPFNKNIYERDLYLSSFERLLVLKELLEYPKQIISISKSSSANDIFESNIPDIAIFDKYTTKQGISSKILYLTVSNKVNVTFPVYDKFFKELIFTVFYARLEDNKSVLKIELPYEASRDEVYSIVEKIKKYSTDGYPYLLNKAHNDVVITDRNIKELIKIAKINEKTNREMLG</sequence>
<organism evidence="2 3">
    <name type="scientific">Methanobrevibacter oralis</name>
    <dbReference type="NCBI Taxonomy" id="66851"/>
    <lineage>
        <taxon>Archaea</taxon>
        <taxon>Methanobacteriati</taxon>
        <taxon>Methanobacteriota</taxon>
        <taxon>Methanomada group</taxon>
        <taxon>Methanobacteria</taxon>
        <taxon>Methanobacteriales</taxon>
        <taxon>Methanobacteriaceae</taxon>
        <taxon>Methanobrevibacter</taxon>
    </lineage>
</organism>
<evidence type="ECO:0000313" key="3">
    <source>
        <dbReference type="Proteomes" id="UP000077428"/>
    </source>
</evidence>
<evidence type="ECO:0000313" key="2">
    <source>
        <dbReference type="EMBL" id="KZX13947.1"/>
    </source>
</evidence>
<dbReference type="SMART" id="SM00933">
    <property type="entry name" value="NurA"/>
    <property type="match status" value="1"/>
</dbReference>